<evidence type="ECO:0000313" key="6">
    <source>
        <dbReference type="EMBL" id="TFK50975.1"/>
    </source>
</evidence>
<feature type="transmembrane region" description="Helical" evidence="5">
    <location>
        <begin position="12"/>
        <end position="38"/>
    </location>
</feature>
<keyword evidence="4 5" id="KW-0472">Membrane</keyword>
<dbReference type="GO" id="GO:0005886">
    <property type="term" value="C:plasma membrane"/>
    <property type="evidence" value="ECO:0007669"/>
    <property type="project" value="InterPro"/>
</dbReference>
<dbReference type="PANTHER" id="PTHR28013:SF3">
    <property type="entry name" value="PROTEIN DCV1-RELATED"/>
    <property type="match status" value="1"/>
</dbReference>
<dbReference type="OrthoDB" id="3881at2759"/>
<feature type="transmembrane region" description="Helical" evidence="5">
    <location>
        <begin position="124"/>
        <end position="148"/>
    </location>
</feature>
<dbReference type="GO" id="GO:0032153">
    <property type="term" value="C:cell division site"/>
    <property type="evidence" value="ECO:0007669"/>
    <property type="project" value="TreeGrafter"/>
</dbReference>
<dbReference type="Pfam" id="PF06687">
    <property type="entry name" value="SUR7"/>
    <property type="match status" value="1"/>
</dbReference>
<dbReference type="STRING" id="5364.A0A5C3N1Q9"/>
<protein>
    <recommendedName>
        <fullName evidence="8">Pali-domain-containing protein</fullName>
    </recommendedName>
</protein>
<proteinExistence type="predicted"/>
<keyword evidence="7" id="KW-1185">Reference proteome</keyword>
<keyword evidence="3 5" id="KW-1133">Transmembrane helix</keyword>
<dbReference type="GO" id="GO:0035838">
    <property type="term" value="C:growing cell tip"/>
    <property type="evidence" value="ECO:0007669"/>
    <property type="project" value="TreeGrafter"/>
</dbReference>
<evidence type="ECO:0000256" key="2">
    <source>
        <dbReference type="ARBA" id="ARBA00022692"/>
    </source>
</evidence>
<name>A0A5C3N1Q9_9AGAM</name>
<sequence>MALLVPLRHHRTLSLFIHGLFFVAFLLFLLVALSLPIIKTIYLLTLHAEPRADQPATNVATELQFGVWGFCATSVLNPPTWFTNPGDCVGPQLGYRVDNSTTLGQDILLLTGYPDIVNAITETLTVILVLHPVVAGLSLVVASTSLFLESHVMSTLSLVIAIITALLSSLVFAIDLALVIVAMNVVKGITIGNFSITFGNAVWMVLAGMVLTWAGVIALSARVCYCCGVRPADDGQL</sequence>
<accession>A0A5C3N1Q9</accession>
<dbReference type="PANTHER" id="PTHR28013">
    <property type="entry name" value="PROTEIN DCV1-RELATED"/>
    <property type="match status" value="1"/>
</dbReference>
<reference evidence="6 7" key="1">
    <citation type="journal article" date="2019" name="Nat. Ecol. Evol.">
        <title>Megaphylogeny resolves global patterns of mushroom evolution.</title>
        <authorList>
            <person name="Varga T."/>
            <person name="Krizsan K."/>
            <person name="Foldi C."/>
            <person name="Dima B."/>
            <person name="Sanchez-Garcia M."/>
            <person name="Sanchez-Ramirez S."/>
            <person name="Szollosi G.J."/>
            <person name="Szarkandi J.G."/>
            <person name="Papp V."/>
            <person name="Albert L."/>
            <person name="Andreopoulos W."/>
            <person name="Angelini C."/>
            <person name="Antonin V."/>
            <person name="Barry K.W."/>
            <person name="Bougher N.L."/>
            <person name="Buchanan P."/>
            <person name="Buyck B."/>
            <person name="Bense V."/>
            <person name="Catcheside P."/>
            <person name="Chovatia M."/>
            <person name="Cooper J."/>
            <person name="Damon W."/>
            <person name="Desjardin D."/>
            <person name="Finy P."/>
            <person name="Geml J."/>
            <person name="Haridas S."/>
            <person name="Hughes K."/>
            <person name="Justo A."/>
            <person name="Karasinski D."/>
            <person name="Kautmanova I."/>
            <person name="Kiss B."/>
            <person name="Kocsube S."/>
            <person name="Kotiranta H."/>
            <person name="LaButti K.M."/>
            <person name="Lechner B.E."/>
            <person name="Liimatainen K."/>
            <person name="Lipzen A."/>
            <person name="Lukacs Z."/>
            <person name="Mihaltcheva S."/>
            <person name="Morgado L.N."/>
            <person name="Niskanen T."/>
            <person name="Noordeloos M.E."/>
            <person name="Ohm R.A."/>
            <person name="Ortiz-Santana B."/>
            <person name="Ovrebo C."/>
            <person name="Racz N."/>
            <person name="Riley R."/>
            <person name="Savchenko A."/>
            <person name="Shiryaev A."/>
            <person name="Soop K."/>
            <person name="Spirin V."/>
            <person name="Szebenyi C."/>
            <person name="Tomsovsky M."/>
            <person name="Tulloss R.E."/>
            <person name="Uehling J."/>
            <person name="Grigoriev I.V."/>
            <person name="Vagvolgyi C."/>
            <person name="Papp T."/>
            <person name="Martin F.M."/>
            <person name="Miettinen O."/>
            <person name="Hibbett D.S."/>
            <person name="Nagy L.G."/>
        </authorList>
    </citation>
    <scope>NUCLEOTIDE SEQUENCE [LARGE SCALE GENOMIC DNA]</scope>
    <source>
        <strain evidence="6 7">OMC1185</strain>
    </source>
</reference>
<organism evidence="6 7">
    <name type="scientific">Heliocybe sulcata</name>
    <dbReference type="NCBI Taxonomy" id="5364"/>
    <lineage>
        <taxon>Eukaryota</taxon>
        <taxon>Fungi</taxon>
        <taxon>Dikarya</taxon>
        <taxon>Basidiomycota</taxon>
        <taxon>Agaricomycotina</taxon>
        <taxon>Agaricomycetes</taxon>
        <taxon>Gloeophyllales</taxon>
        <taxon>Gloeophyllaceae</taxon>
        <taxon>Heliocybe</taxon>
    </lineage>
</organism>
<evidence type="ECO:0000256" key="5">
    <source>
        <dbReference type="SAM" id="Phobius"/>
    </source>
</evidence>
<evidence type="ECO:0000256" key="1">
    <source>
        <dbReference type="ARBA" id="ARBA00004141"/>
    </source>
</evidence>
<dbReference type="Proteomes" id="UP000305948">
    <property type="component" value="Unassembled WGS sequence"/>
</dbReference>
<dbReference type="InterPro" id="IPR009571">
    <property type="entry name" value="SUR7/Rim9-like_fungi"/>
</dbReference>
<keyword evidence="2 5" id="KW-0812">Transmembrane</keyword>
<evidence type="ECO:0000256" key="3">
    <source>
        <dbReference type="ARBA" id="ARBA00022989"/>
    </source>
</evidence>
<feature type="transmembrane region" description="Helical" evidence="5">
    <location>
        <begin position="201"/>
        <end position="221"/>
    </location>
</feature>
<comment type="subcellular location">
    <subcellularLocation>
        <location evidence="1">Membrane</location>
        <topology evidence="1">Multi-pass membrane protein</topology>
    </subcellularLocation>
</comment>
<feature type="transmembrane region" description="Helical" evidence="5">
    <location>
        <begin position="155"/>
        <end position="181"/>
    </location>
</feature>
<evidence type="ECO:0000256" key="4">
    <source>
        <dbReference type="ARBA" id="ARBA00023136"/>
    </source>
</evidence>
<evidence type="ECO:0008006" key="8">
    <source>
        <dbReference type="Google" id="ProtNLM"/>
    </source>
</evidence>
<dbReference type="InterPro" id="IPR051380">
    <property type="entry name" value="pH-response_reg_palI/RIM9"/>
</dbReference>
<gene>
    <name evidence="6" type="ORF">OE88DRAFT_1712838</name>
</gene>
<evidence type="ECO:0000313" key="7">
    <source>
        <dbReference type="Proteomes" id="UP000305948"/>
    </source>
</evidence>
<dbReference type="EMBL" id="ML213512">
    <property type="protein sequence ID" value="TFK50975.1"/>
    <property type="molecule type" value="Genomic_DNA"/>
</dbReference>
<dbReference type="AlphaFoldDB" id="A0A5C3N1Q9"/>